<sequence>MEASAKYFFTHLKKLEQHHTRFICTLVGGGSWKGQKKGKPVGAKKFGIKKTYNYEEIKKNGRGNNDDDDDDDTQPQEPNASRYGDQLPQQMVKPMQNIESQYVGCDDELMNDMITQPQWPVYNYEPSQLIVTCPMVKFSEVGKMCCANI</sequence>
<dbReference type="InterPro" id="IPR036093">
    <property type="entry name" value="NAC_dom_sf"/>
</dbReference>
<dbReference type="Proteomes" id="UP000824120">
    <property type="component" value="Chromosome 11"/>
</dbReference>
<organism evidence="2 3">
    <name type="scientific">Solanum commersonii</name>
    <name type="common">Commerson's wild potato</name>
    <name type="synonym">Commerson's nightshade</name>
    <dbReference type="NCBI Taxonomy" id="4109"/>
    <lineage>
        <taxon>Eukaryota</taxon>
        <taxon>Viridiplantae</taxon>
        <taxon>Streptophyta</taxon>
        <taxon>Embryophyta</taxon>
        <taxon>Tracheophyta</taxon>
        <taxon>Spermatophyta</taxon>
        <taxon>Magnoliopsida</taxon>
        <taxon>eudicotyledons</taxon>
        <taxon>Gunneridae</taxon>
        <taxon>Pentapetalae</taxon>
        <taxon>asterids</taxon>
        <taxon>lamiids</taxon>
        <taxon>Solanales</taxon>
        <taxon>Solanaceae</taxon>
        <taxon>Solanoideae</taxon>
        <taxon>Solaneae</taxon>
        <taxon>Solanum</taxon>
    </lineage>
</organism>
<reference evidence="2 3" key="1">
    <citation type="submission" date="2020-09" db="EMBL/GenBank/DDBJ databases">
        <title>De no assembly of potato wild relative species, Solanum commersonii.</title>
        <authorList>
            <person name="Cho K."/>
        </authorList>
    </citation>
    <scope>NUCLEOTIDE SEQUENCE [LARGE SCALE GENOMIC DNA]</scope>
    <source>
        <strain evidence="2">LZ3.2</strain>
        <tissue evidence="2">Leaf</tissue>
    </source>
</reference>
<dbReference type="EMBL" id="JACXVP010000011">
    <property type="protein sequence ID" value="KAG5577081.1"/>
    <property type="molecule type" value="Genomic_DNA"/>
</dbReference>
<accession>A0A9J5WMD7</accession>
<gene>
    <name evidence="2" type="ORF">H5410_057215</name>
</gene>
<evidence type="ECO:0000313" key="3">
    <source>
        <dbReference type="Proteomes" id="UP000824120"/>
    </source>
</evidence>
<dbReference type="Gene3D" id="2.170.150.80">
    <property type="entry name" value="NAC domain"/>
    <property type="match status" value="1"/>
</dbReference>
<name>A0A9J5WMD7_SOLCO</name>
<proteinExistence type="predicted"/>
<evidence type="ECO:0000313" key="2">
    <source>
        <dbReference type="EMBL" id="KAG5577081.1"/>
    </source>
</evidence>
<dbReference type="OrthoDB" id="1305923at2759"/>
<protein>
    <submittedName>
        <fullName evidence="2">Uncharacterized protein</fullName>
    </submittedName>
</protein>
<dbReference type="GO" id="GO:0003677">
    <property type="term" value="F:DNA binding"/>
    <property type="evidence" value="ECO:0007669"/>
    <property type="project" value="InterPro"/>
</dbReference>
<feature type="region of interest" description="Disordered" evidence="1">
    <location>
        <begin position="57"/>
        <end position="89"/>
    </location>
</feature>
<comment type="caution">
    <text evidence="2">The sequence shown here is derived from an EMBL/GenBank/DDBJ whole genome shotgun (WGS) entry which is preliminary data.</text>
</comment>
<keyword evidence="3" id="KW-1185">Reference proteome</keyword>
<dbReference type="AlphaFoldDB" id="A0A9J5WMD7"/>
<evidence type="ECO:0000256" key="1">
    <source>
        <dbReference type="SAM" id="MobiDB-lite"/>
    </source>
</evidence>
<dbReference type="GO" id="GO:0006355">
    <property type="term" value="P:regulation of DNA-templated transcription"/>
    <property type="evidence" value="ECO:0007669"/>
    <property type="project" value="InterPro"/>
</dbReference>